<comment type="catalytic activity">
    <reaction evidence="5">
        <text>biotin + L-lysyl-[protein] + ATP = N(6)-biotinyl-L-lysyl-[protein] + AMP + diphosphate + H(+)</text>
        <dbReference type="Rhea" id="RHEA:11756"/>
        <dbReference type="Rhea" id="RHEA-COMP:9752"/>
        <dbReference type="Rhea" id="RHEA-COMP:10505"/>
        <dbReference type="ChEBI" id="CHEBI:15378"/>
        <dbReference type="ChEBI" id="CHEBI:29969"/>
        <dbReference type="ChEBI" id="CHEBI:30616"/>
        <dbReference type="ChEBI" id="CHEBI:33019"/>
        <dbReference type="ChEBI" id="CHEBI:57586"/>
        <dbReference type="ChEBI" id="CHEBI:83144"/>
        <dbReference type="ChEBI" id="CHEBI:456215"/>
        <dbReference type="EC" id="6.3.4.15"/>
    </reaction>
</comment>
<dbReference type="Proteomes" id="UP000515561">
    <property type="component" value="Chromosome"/>
</dbReference>
<dbReference type="PROSITE" id="PS51733">
    <property type="entry name" value="BPL_LPL_CATALYTIC"/>
    <property type="match status" value="1"/>
</dbReference>
<dbReference type="InterPro" id="IPR008988">
    <property type="entry name" value="Transcriptional_repressor_C"/>
</dbReference>
<comment type="similarity">
    <text evidence="5">Belongs to the biotin--protein ligase family.</text>
</comment>
<dbReference type="GO" id="GO:0004077">
    <property type="term" value="F:biotin--[biotin carboxyl-carrier protein] ligase activity"/>
    <property type="evidence" value="ECO:0007669"/>
    <property type="project" value="UniProtKB-UniRule"/>
</dbReference>
<keyword evidence="1 5" id="KW-0436">Ligase</keyword>
<dbReference type="InterPro" id="IPR036390">
    <property type="entry name" value="WH_DNA-bd_sf"/>
</dbReference>
<dbReference type="Gene3D" id="3.30.930.10">
    <property type="entry name" value="Bira Bifunctional Protein, Domain 2"/>
    <property type="match status" value="1"/>
</dbReference>
<dbReference type="SUPFAM" id="SSF50037">
    <property type="entry name" value="C-terminal domain of transcriptional repressors"/>
    <property type="match status" value="1"/>
</dbReference>
<dbReference type="GO" id="GO:0009249">
    <property type="term" value="P:protein lipoylation"/>
    <property type="evidence" value="ECO:0007669"/>
    <property type="project" value="UniProtKB-ARBA"/>
</dbReference>
<feature type="binding site" evidence="5">
    <location>
        <position position="116"/>
    </location>
    <ligand>
        <name>biotin</name>
        <dbReference type="ChEBI" id="CHEBI:57586"/>
    </ligand>
</feature>
<dbReference type="GO" id="GO:0006355">
    <property type="term" value="P:regulation of DNA-templated transcription"/>
    <property type="evidence" value="ECO:0007669"/>
    <property type="project" value="UniProtKB-UniRule"/>
</dbReference>
<keyword evidence="5" id="KW-0238">DNA-binding</keyword>
<keyword evidence="4 5" id="KW-0092">Biotin</keyword>
<dbReference type="SUPFAM" id="SSF55681">
    <property type="entry name" value="Class II aaRS and biotin synthetases"/>
    <property type="match status" value="1"/>
</dbReference>
<keyword evidence="5" id="KW-0805">Transcription regulation</keyword>
<dbReference type="Pfam" id="PF08279">
    <property type="entry name" value="HTH_11"/>
    <property type="match status" value="1"/>
</dbReference>
<dbReference type="Gene3D" id="1.10.10.10">
    <property type="entry name" value="Winged helix-like DNA-binding domain superfamily/Winged helix DNA-binding domain"/>
    <property type="match status" value="1"/>
</dbReference>
<dbReference type="Pfam" id="PF03099">
    <property type="entry name" value="BPL_LplA_LipB"/>
    <property type="match status" value="1"/>
</dbReference>
<keyword evidence="3 5" id="KW-0067">ATP-binding</keyword>
<protein>
    <recommendedName>
        <fullName evidence="5">Bifunctional ligase/repressor BirA</fullName>
    </recommendedName>
    <alternativeName>
        <fullName evidence="5">Biotin--[acetyl-CoA-carboxylase] ligase</fullName>
        <ecNumber evidence="5">6.3.4.15</ecNumber>
    </alternativeName>
    <alternativeName>
        <fullName evidence="5">Biotin--protein ligase</fullName>
    </alternativeName>
    <alternativeName>
        <fullName evidence="5">Biotin-[acetyl-CoA carboxylase] synthetase</fullName>
    </alternativeName>
</protein>
<dbReference type="GO" id="GO:0005524">
    <property type="term" value="F:ATP binding"/>
    <property type="evidence" value="ECO:0007669"/>
    <property type="project" value="UniProtKB-UniRule"/>
</dbReference>
<dbReference type="GO" id="GO:0003677">
    <property type="term" value="F:DNA binding"/>
    <property type="evidence" value="ECO:0007669"/>
    <property type="project" value="UniProtKB-UniRule"/>
</dbReference>
<dbReference type="HAMAP" id="MF_00978">
    <property type="entry name" value="Bifunct_BirA"/>
    <property type="match status" value="1"/>
</dbReference>
<dbReference type="AlphaFoldDB" id="A0A6S6QUF7"/>
<keyword evidence="2 5" id="KW-0547">Nucleotide-binding</keyword>
<evidence type="ECO:0000256" key="3">
    <source>
        <dbReference type="ARBA" id="ARBA00022840"/>
    </source>
</evidence>
<feature type="binding site" evidence="5">
    <location>
        <begin position="120"/>
        <end position="122"/>
    </location>
    <ligand>
        <name>biotin</name>
        <dbReference type="ChEBI" id="CHEBI:57586"/>
    </ligand>
</feature>
<dbReference type="EMBL" id="AP023367">
    <property type="protein sequence ID" value="BCJ94264.1"/>
    <property type="molecule type" value="Genomic_DNA"/>
</dbReference>
<dbReference type="SUPFAM" id="SSF46785">
    <property type="entry name" value="Winged helix' DNA-binding domain"/>
    <property type="match status" value="1"/>
</dbReference>
<comment type="function">
    <text evidence="5">Acts both as a biotin--[acetyl-CoA-carboxylase] ligase and a repressor.</text>
</comment>
<dbReference type="InterPro" id="IPR036388">
    <property type="entry name" value="WH-like_DNA-bd_sf"/>
</dbReference>
<evidence type="ECO:0000256" key="1">
    <source>
        <dbReference type="ARBA" id="ARBA00022598"/>
    </source>
</evidence>
<feature type="DNA-binding region" description="H-T-H motif" evidence="5">
    <location>
        <begin position="21"/>
        <end position="40"/>
    </location>
</feature>
<dbReference type="GO" id="GO:0016740">
    <property type="term" value="F:transferase activity"/>
    <property type="evidence" value="ECO:0007669"/>
    <property type="project" value="UniProtKB-ARBA"/>
</dbReference>
<evidence type="ECO:0000256" key="4">
    <source>
        <dbReference type="ARBA" id="ARBA00023267"/>
    </source>
</evidence>
<reference evidence="6 7" key="1">
    <citation type="journal article" date="2016" name="Int. J. Syst. Evol. Microbiol.">
        <title>Descriptions of Anaerotaenia torta gen. nov., sp. nov. and Anaerocolumna cellulosilytica gen. nov., sp. nov. isolated from a methanogenic reactor of cattle waste.</title>
        <authorList>
            <person name="Uek A."/>
            <person name="Ohtaki Y."/>
            <person name="Kaku N."/>
            <person name="Ueki K."/>
        </authorList>
    </citation>
    <scope>NUCLEOTIDE SEQUENCE [LARGE SCALE GENOMIC DNA]</scope>
    <source>
        <strain evidence="6 7">SN021</strain>
    </source>
</reference>
<dbReference type="InterPro" id="IPR013196">
    <property type="entry name" value="HTH_11"/>
</dbReference>
<dbReference type="InterPro" id="IPR003142">
    <property type="entry name" value="BPL_C"/>
</dbReference>
<keyword evidence="7" id="KW-1185">Reference proteome</keyword>
<keyword evidence="5" id="KW-0804">Transcription</keyword>
<dbReference type="InterPro" id="IPR004408">
    <property type="entry name" value="Biotin_CoA_COase_ligase"/>
</dbReference>
<evidence type="ECO:0000256" key="2">
    <source>
        <dbReference type="ARBA" id="ARBA00022741"/>
    </source>
</evidence>
<dbReference type="KEGG" id="acel:acsn021_18330"/>
<gene>
    <name evidence="6" type="primary">birA_1</name>
    <name evidence="5" type="synonym">birA</name>
    <name evidence="6" type="ORF">acsn021_18330</name>
</gene>
<dbReference type="InterPro" id="IPR030855">
    <property type="entry name" value="Bifunct_BirA"/>
</dbReference>
<dbReference type="InterPro" id="IPR045864">
    <property type="entry name" value="aa-tRNA-synth_II/BPL/LPL"/>
</dbReference>
<proteinExistence type="inferred from homology"/>
<evidence type="ECO:0000313" key="6">
    <source>
        <dbReference type="EMBL" id="BCJ94264.1"/>
    </source>
</evidence>
<dbReference type="RefSeq" id="WP_184091185.1">
    <property type="nucleotide sequence ID" value="NZ_AP023367.1"/>
</dbReference>
<evidence type="ECO:0000313" key="7">
    <source>
        <dbReference type="Proteomes" id="UP000515561"/>
    </source>
</evidence>
<dbReference type="PANTHER" id="PTHR12835:SF5">
    <property type="entry name" value="BIOTIN--PROTEIN LIGASE"/>
    <property type="match status" value="1"/>
</dbReference>
<dbReference type="InterPro" id="IPR004143">
    <property type="entry name" value="BPL_LPL_catalytic"/>
</dbReference>
<dbReference type="GO" id="GO:0005737">
    <property type="term" value="C:cytoplasm"/>
    <property type="evidence" value="ECO:0007669"/>
    <property type="project" value="TreeGrafter"/>
</dbReference>
<dbReference type="NCBIfam" id="TIGR00121">
    <property type="entry name" value="birA_ligase"/>
    <property type="match status" value="1"/>
</dbReference>
<organism evidence="6 7">
    <name type="scientific">Anaerocolumna cellulosilytica</name>
    <dbReference type="NCBI Taxonomy" id="433286"/>
    <lineage>
        <taxon>Bacteria</taxon>
        <taxon>Bacillati</taxon>
        <taxon>Bacillota</taxon>
        <taxon>Clostridia</taxon>
        <taxon>Lachnospirales</taxon>
        <taxon>Lachnospiraceae</taxon>
        <taxon>Anaerocolumna</taxon>
    </lineage>
</organism>
<sequence>MSAKQYILSILEENKGKSVSGAKLAKELSVSRNAIWKAVKNLQADGYAIEAVPNKGYCLSENNDILSGESIMPYLTVDSNALSITVQNLVTSTNTVLKEWAVHGAPEGTILIAEEQTQGRGRMGRPFYSPAKTGIYMSILLRPALGLDDSVLLTTSAAVAVSNAIEEVTGCQTKIKWVNDIYIKDKKVCGILTEGSVCLEGGGLEYCIVGIGINVSRPEGDFPGKLRHTADGIFSNSKDSIGLRSRLAATIINNFWAYYKNPFHDNILTEYRNRSFIIGKEIEILSGDTLQQATAVDIDTRARLVVRYQDGTQKILTSGDVSIKYTP</sequence>
<feature type="binding site" evidence="5">
    <location>
        <position position="187"/>
    </location>
    <ligand>
        <name>biotin</name>
        <dbReference type="ChEBI" id="CHEBI:57586"/>
    </ligand>
</feature>
<evidence type="ECO:0000256" key="5">
    <source>
        <dbReference type="HAMAP-Rule" id="MF_00978"/>
    </source>
</evidence>
<accession>A0A6S6QUF7</accession>
<keyword evidence="5" id="KW-0678">Repressor</keyword>
<dbReference type="CDD" id="cd16442">
    <property type="entry name" value="BPL"/>
    <property type="match status" value="1"/>
</dbReference>
<name>A0A6S6QUF7_9FIRM</name>
<dbReference type="Gene3D" id="2.30.30.100">
    <property type="match status" value="1"/>
</dbReference>
<dbReference type="PANTHER" id="PTHR12835">
    <property type="entry name" value="BIOTIN PROTEIN LIGASE"/>
    <property type="match status" value="1"/>
</dbReference>
<dbReference type="EC" id="6.3.4.15" evidence="5"/>
<feature type="binding site" evidence="5">
    <location>
        <begin position="92"/>
        <end position="94"/>
    </location>
    <ligand>
        <name>biotin</name>
        <dbReference type="ChEBI" id="CHEBI:57586"/>
    </ligand>
</feature>
<dbReference type="Pfam" id="PF02237">
    <property type="entry name" value="BPL_C"/>
    <property type="match status" value="1"/>
</dbReference>